<dbReference type="EC" id="3.2.2.-" evidence="5"/>
<dbReference type="GO" id="GO:0003905">
    <property type="term" value="F:alkylbase DNA N-glycosylase activity"/>
    <property type="evidence" value="ECO:0007669"/>
    <property type="project" value="InterPro"/>
</dbReference>
<dbReference type="HAMAP" id="MF_00527">
    <property type="entry name" value="3MGH"/>
    <property type="match status" value="1"/>
</dbReference>
<accession>A0A502C424</accession>
<dbReference type="Gene3D" id="3.10.300.10">
    <property type="entry name" value="Methylpurine-DNA glycosylase (MPG)"/>
    <property type="match status" value="1"/>
</dbReference>
<dbReference type="InterPro" id="IPR003180">
    <property type="entry name" value="MPG"/>
</dbReference>
<comment type="caution">
    <text evidence="6">The sequence shown here is derived from an EMBL/GenBank/DDBJ whole genome shotgun (WGS) entry which is preliminary data.</text>
</comment>
<dbReference type="NCBIfam" id="TIGR00567">
    <property type="entry name" value="3mg"/>
    <property type="match status" value="1"/>
</dbReference>
<evidence type="ECO:0000313" key="7">
    <source>
        <dbReference type="Proteomes" id="UP000318413"/>
    </source>
</evidence>
<dbReference type="PANTHER" id="PTHR10429">
    <property type="entry name" value="DNA-3-METHYLADENINE GLYCOSYLASE"/>
    <property type="match status" value="1"/>
</dbReference>
<dbReference type="PANTHER" id="PTHR10429:SF0">
    <property type="entry name" value="DNA-3-METHYLADENINE GLYCOSYLASE"/>
    <property type="match status" value="1"/>
</dbReference>
<evidence type="ECO:0000256" key="2">
    <source>
        <dbReference type="ARBA" id="ARBA00022763"/>
    </source>
</evidence>
<gene>
    <name evidence="6" type="ORF">EAH84_14330</name>
</gene>
<keyword evidence="3 5" id="KW-0378">Hydrolase</keyword>
<keyword evidence="2 5" id="KW-0227">DNA damage</keyword>
<dbReference type="SUPFAM" id="SSF50486">
    <property type="entry name" value="FMT C-terminal domain-like"/>
    <property type="match status" value="1"/>
</dbReference>
<dbReference type="AlphaFoldDB" id="A0A502C424"/>
<keyword evidence="4 5" id="KW-0234">DNA repair</keyword>
<dbReference type="OrthoDB" id="9794313at2"/>
<sequence>MDLLELPSNFFDRDVESVARELLGITLLVDGVGGVIVETEAYDASDPASHSFRGPTSANAAMFGAPGTAYVYRIYGRHWCFNVVCGSPAAGSAVLIRAIEPREGLDRMRCRRGGVPDRLLCSGPGRLAQALAIDAAQHGTSLLVPPFLLIDRDEPPDMVVGARIGITKCVDLPRRFGARNSPYLSRPFAR</sequence>
<comment type="similarity">
    <text evidence="1 5">Belongs to the DNA glycosylase MPG family.</text>
</comment>
<dbReference type="GO" id="GO:0006284">
    <property type="term" value="P:base-excision repair"/>
    <property type="evidence" value="ECO:0007669"/>
    <property type="project" value="InterPro"/>
</dbReference>
<keyword evidence="7" id="KW-1185">Reference proteome</keyword>
<name>A0A502C424_9SPHN</name>
<dbReference type="Pfam" id="PF02245">
    <property type="entry name" value="Pur_DNA_glyco"/>
    <property type="match status" value="1"/>
</dbReference>
<proteinExistence type="inferred from homology"/>
<evidence type="ECO:0000256" key="4">
    <source>
        <dbReference type="ARBA" id="ARBA00023204"/>
    </source>
</evidence>
<dbReference type="CDD" id="cd00540">
    <property type="entry name" value="AAG"/>
    <property type="match status" value="1"/>
</dbReference>
<evidence type="ECO:0000313" key="6">
    <source>
        <dbReference type="EMBL" id="TPG07490.1"/>
    </source>
</evidence>
<dbReference type="EMBL" id="RCZK01000018">
    <property type="protein sequence ID" value="TPG07490.1"/>
    <property type="molecule type" value="Genomic_DNA"/>
</dbReference>
<evidence type="ECO:0000256" key="5">
    <source>
        <dbReference type="HAMAP-Rule" id="MF_00527"/>
    </source>
</evidence>
<evidence type="ECO:0000256" key="1">
    <source>
        <dbReference type="ARBA" id="ARBA00009232"/>
    </source>
</evidence>
<reference evidence="6 7" key="1">
    <citation type="journal article" date="2019" name="Environ. Microbiol.">
        <title>Species interactions and distinct microbial communities in high Arctic permafrost affected cryosols are associated with the CH4 and CO2 gas fluxes.</title>
        <authorList>
            <person name="Altshuler I."/>
            <person name="Hamel J."/>
            <person name="Turney S."/>
            <person name="Magnuson E."/>
            <person name="Levesque R."/>
            <person name="Greer C."/>
            <person name="Whyte L.G."/>
        </authorList>
    </citation>
    <scope>NUCLEOTIDE SEQUENCE [LARGE SCALE GENOMIC DNA]</scope>
    <source>
        <strain evidence="6 7">S5.1</strain>
    </source>
</reference>
<protein>
    <recommendedName>
        <fullName evidence="5">Putative 3-methyladenine DNA glycosylase</fullName>
        <ecNumber evidence="5">3.2.2.-</ecNumber>
    </recommendedName>
</protein>
<organism evidence="6 7">
    <name type="scientific">Sphingomonas oligophenolica</name>
    <dbReference type="NCBI Taxonomy" id="301154"/>
    <lineage>
        <taxon>Bacteria</taxon>
        <taxon>Pseudomonadati</taxon>
        <taxon>Pseudomonadota</taxon>
        <taxon>Alphaproteobacteria</taxon>
        <taxon>Sphingomonadales</taxon>
        <taxon>Sphingomonadaceae</taxon>
        <taxon>Sphingomonas</taxon>
    </lineage>
</organism>
<keyword evidence="6" id="KW-0326">Glycosidase</keyword>
<dbReference type="InterPro" id="IPR036995">
    <property type="entry name" value="MPG_sf"/>
</dbReference>
<dbReference type="Proteomes" id="UP000318413">
    <property type="component" value="Unassembled WGS sequence"/>
</dbReference>
<dbReference type="NCBIfam" id="NF002003">
    <property type="entry name" value="PRK00802.1-3"/>
    <property type="match status" value="1"/>
</dbReference>
<dbReference type="InterPro" id="IPR011034">
    <property type="entry name" value="Formyl_transferase-like_C_sf"/>
</dbReference>
<dbReference type="RefSeq" id="WP_140872683.1">
    <property type="nucleotide sequence ID" value="NZ_RCZK01000018.1"/>
</dbReference>
<dbReference type="GO" id="GO:0003677">
    <property type="term" value="F:DNA binding"/>
    <property type="evidence" value="ECO:0007669"/>
    <property type="project" value="InterPro"/>
</dbReference>
<evidence type="ECO:0000256" key="3">
    <source>
        <dbReference type="ARBA" id="ARBA00022801"/>
    </source>
</evidence>